<feature type="region of interest" description="Disordered" evidence="3">
    <location>
        <begin position="453"/>
        <end position="492"/>
    </location>
</feature>
<feature type="zinc finger region" description="C3H1-type" evidence="2">
    <location>
        <begin position="356"/>
        <end position="384"/>
    </location>
</feature>
<organism evidence="6 7">
    <name type="scientific">Blattamonas nauphoetae</name>
    <dbReference type="NCBI Taxonomy" id="2049346"/>
    <lineage>
        <taxon>Eukaryota</taxon>
        <taxon>Metamonada</taxon>
        <taxon>Preaxostyla</taxon>
        <taxon>Oxymonadida</taxon>
        <taxon>Blattamonas</taxon>
    </lineage>
</organism>
<proteinExistence type="predicted"/>
<sequence length="662" mass="74326">MSFPIPYSLLNVVIESIDKIESQTDARITIENNVLSVTGSLESQQTAIVAISELLKEKSETIPPREDLCIRIDNIKADDDDIQTELQEAFKGKATRYKFNEENGVLTAFVEFSTQQERDLELAQNPFVSSSQLIFSIPEVSVQPVQEQAETENSEERTDQVGTANQTEPVQSETTGENVVDLDFDLKRSIWIGQIPDTATDDSVMESFTSAGVQPIKLEIFPETSKIRNRGEYLNLMGVGYGFSHTGTNSRIGFVEFQQVSEAKYVISEFDTDVLRQESEGVEMNHIAVSKARERGAELNTPPKVPESIGRRLKMTYIREYAMDYAGHLVGFDFNLNPTSNRQYDMNGELVARPVEDDVPMCYYYQAITGCTFQDGCKNRHCSRYEYERWVKEHPKNTGNSQYANHNQIPSGEPIFNLVRHGIRKGKWIFETGWKQMVLLLFGRDGKLISNDTQPDLSDLRDIPEENPDPQQSEPTAPGESEPVPTTSNDAPPPVKFVIEPGCCISIDDVLQSVNNVFSVSDGTVLKMVVLRKAYSGPCSAMTPAAFAILEFVGIKEAVKYNGKMNTVMRGKRGDLFDGKMLGVYYPPDANLEQGTLRTETERAKPNSRRRDDERDDGYRRSADGDAPSYQPKYHTMPLAPQTQPPLSKEALIQAILAQRRQ</sequence>
<dbReference type="InterPro" id="IPR000504">
    <property type="entry name" value="RRM_dom"/>
</dbReference>
<feature type="domain" description="RRM" evidence="4">
    <location>
        <begin position="188"/>
        <end position="294"/>
    </location>
</feature>
<evidence type="ECO:0008006" key="8">
    <source>
        <dbReference type="Google" id="ProtNLM"/>
    </source>
</evidence>
<dbReference type="InterPro" id="IPR012677">
    <property type="entry name" value="Nucleotide-bd_a/b_plait_sf"/>
</dbReference>
<feature type="region of interest" description="Disordered" evidence="3">
    <location>
        <begin position="593"/>
        <end position="648"/>
    </location>
</feature>
<dbReference type="SUPFAM" id="SSF54791">
    <property type="entry name" value="Eukaryotic type KH-domain (KH-domain type I)"/>
    <property type="match status" value="1"/>
</dbReference>
<feature type="compositionally biased region" description="Basic and acidic residues" evidence="3">
    <location>
        <begin position="599"/>
        <end position="624"/>
    </location>
</feature>
<gene>
    <name evidence="6" type="ORF">BLNAU_338</name>
</gene>
<dbReference type="InterPro" id="IPR000571">
    <property type="entry name" value="Znf_CCCH"/>
</dbReference>
<evidence type="ECO:0000313" key="6">
    <source>
        <dbReference type="EMBL" id="KAK2964422.1"/>
    </source>
</evidence>
<evidence type="ECO:0000256" key="1">
    <source>
        <dbReference type="PROSITE-ProRule" id="PRU00176"/>
    </source>
</evidence>
<keyword evidence="1" id="KW-0694">RNA-binding</keyword>
<dbReference type="EMBL" id="JARBJD010000002">
    <property type="protein sequence ID" value="KAK2964422.1"/>
    <property type="molecule type" value="Genomic_DNA"/>
</dbReference>
<evidence type="ECO:0000259" key="4">
    <source>
        <dbReference type="PROSITE" id="PS50102"/>
    </source>
</evidence>
<keyword evidence="2" id="KW-0862">Zinc</keyword>
<evidence type="ECO:0000259" key="5">
    <source>
        <dbReference type="PROSITE" id="PS50103"/>
    </source>
</evidence>
<dbReference type="Proteomes" id="UP001281761">
    <property type="component" value="Unassembled WGS sequence"/>
</dbReference>
<dbReference type="PROSITE" id="PS50102">
    <property type="entry name" value="RRM"/>
    <property type="match status" value="1"/>
</dbReference>
<feature type="compositionally biased region" description="Polar residues" evidence="3">
    <location>
        <begin position="160"/>
        <end position="176"/>
    </location>
</feature>
<dbReference type="InterPro" id="IPR036612">
    <property type="entry name" value="KH_dom_type_1_sf"/>
</dbReference>
<reference evidence="6 7" key="1">
    <citation type="journal article" date="2022" name="bioRxiv">
        <title>Genomics of Preaxostyla Flagellates Illuminates Evolutionary Transitions and the Path Towards Mitochondrial Loss.</title>
        <authorList>
            <person name="Novak L.V.F."/>
            <person name="Treitli S.C."/>
            <person name="Pyrih J."/>
            <person name="Halakuc P."/>
            <person name="Pipaliya S.V."/>
            <person name="Vacek V."/>
            <person name="Brzon O."/>
            <person name="Soukal P."/>
            <person name="Eme L."/>
            <person name="Dacks J.B."/>
            <person name="Karnkowska A."/>
            <person name="Elias M."/>
            <person name="Hampl V."/>
        </authorList>
    </citation>
    <scope>NUCLEOTIDE SEQUENCE [LARGE SCALE GENOMIC DNA]</scope>
    <source>
        <strain evidence="6">NAU3</strain>
        <tissue evidence="6">Gut</tissue>
    </source>
</reference>
<dbReference type="InterPro" id="IPR035979">
    <property type="entry name" value="RBD_domain_sf"/>
</dbReference>
<feature type="domain" description="C3H1-type" evidence="5">
    <location>
        <begin position="356"/>
        <end position="384"/>
    </location>
</feature>
<evidence type="ECO:0000313" key="7">
    <source>
        <dbReference type="Proteomes" id="UP001281761"/>
    </source>
</evidence>
<name>A0ABQ9YKZ5_9EUKA</name>
<dbReference type="Gene3D" id="3.30.70.330">
    <property type="match status" value="1"/>
</dbReference>
<keyword evidence="2" id="KW-0863">Zinc-finger</keyword>
<keyword evidence="2" id="KW-0479">Metal-binding</keyword>
<dbReference type="SUPFAM" id="SSF54928">
    <property type="entry name" value="RNA-binding domain, RBD"/>
    <property type="match status" value="1"/>
</dbReference>
<comment type="caution">
    <text evidence="6">The sequence shown here is derived from an EMBL/GenBank/DDBJ whole genome shotgun (WGS) entry which is preliminary data.</text>
</comment>
<accession>A0ABQ9YKZ5</accession>
<feature type="region of interest" description="Disordered" evidence="3">
    <location>
        <begin position="144"/>
        <end position="176"/>
    </location>
</feature>
<dbReference type="PROSITE" id="PS50103">
    <property type="entry name" value="ZF_C3H1"/>
    <property type="match status" value="1"/>
</dbReference>
<protein>
    <recommendedName>
        <fullName evidence="8">RRM domain-containing protein</fullName>
    </recommendedName>
</protein>
<evidence type="ECO:0000256" key="3">
    <source>
        <dbReference type="SAM" id="MobiDB-lite"/>
    </source>
</evidence>
<evidence type="ECO:0000256" key="2">
    <source>
        <dbReference type="PROSITE-ProRule" id="PRU00723"/>
    </source>
</evidence>
<keyword evidence="7" id="KW-1185">Reference proteome</keyword>